<proteinExistence type="predicted"/>
<dbReference type="KEGG" id="pmuc:ING2E5A_0231"/>
<dbReference type="InterPro" id="IPR007560">
    <property type="entry name" value="Restrct_endonuc_IV_Mrr"/>
</dbReference>
<evidence type="ECO:0000313" key="5">
    <source>
        <dbReference type="Proteomes" id="UP000178485"/>
    </source>
</evidence>
<dbReference type="REBASE" id="162536">
    <property type="entry name" value="PmuE5AMrrP"/>
</dbReference>
<dbReference type="Proteomes" id="UP000178485">
    <property type="component" value="Chromosome i"/>
</dbReference>
<feature type="domain" description="Restriction endonuclease type IV Mrr" evidence="2">
    <location>
        <begin position="146"/>
        <end position="260"/>
    </location>
</feature>
<dbReference type="GO" id="GO:0003677">
    <property type="term" value="F:DNA binding"/>
    <property type="evidence" value="ECO:0007669"/>
    <property type="project" value="InterPro"/>
</dbReference>
<evidence type="ECO:0000259" key="3">
    <source>
        <dbReference type="Pfam" id="PF14338"/>
    </source>
</evidence>
<accession>A0A1G4G3G6</accession>
<dbReference type="PANTHER" id="PTHR30015">
    <property type="entry name" value="MRR RESTRICTION SYSTEM PROTEIN"/>
    <property type="match status" value="1"/>
</dbReference>
<dbReference type="Pfam" id="PF04471">
    <property type="entry name" value="Mrr_cat"/>
    <property type="match status" value="1"/>
</dbReference>
<organism evidence="4 5">
    <name type="scientific">Petrimonas mucosa</name>
    <dbReference type="NCBI Taxonomy" id="1642646"/>
    <lineage>
        <taxon>Bacteria</taxon>
        <taxon>Pseudomonadati</taxon>
        <taxon>Bacteroidota</taxon>
        <taxon>Bacteroidia</taxon>
        <taxon>Bacteroidales</taxon>
        <taxon>Dysgonomonadaceae</taxon>
        <taxon>Petrimonas</taxon>
    </lineage>
</organism>
<dbReference type="STRING" id="1642646.ING2E5A_0231"/>
<dbReference type="InterPro" id="IPR052906">
    <property type="entry name" value="Type_IV_Methyl-Rstrct_Enzyme"/>
</dbReference>
<gene>
    <name evidence="4" type="ORF">ING2E5A_0231</name>
</gene>
<evidence type="ECO:0000313" key="4">
    <source>
        <dbReference type="EMBL" id="SCM55310.1"/>
    </source>
</evidence>
<dbReference type="EMBL" id="LT608328">
    <property type="protein sequence ID" value="SCM55310.1"/>
    <property type="molecule type" value="Genomic_DNA"/>
</dbReference>
<evidence type="ECO:0000256" key="1">
    <source>
        <dbReference type="SAM" id="MobiDB-lite"/>
    </source>
</evidence>
<dbReference type="InterPro" id="IPR025745">
    <property type="entry name" value="Mrr-like_N_dom"/>
</dbReference>
<dbReference type="InterPro" id="IPR011335">
    <property type="entry name" value="Restrct_endonuc-II-like"/>
</dbReference>
<dbReference type="Pfam" id="PF14338">
    <property type="entry name" value="Mrr_N"/>
    <property type="match status" value="1"/>
</dbReference>
<dbReference type="AlphaFoldDB" id="A0A1G4G3G6"/>
<dbReference type="SUPFAM" id="SSF52980">
    <property type="entry name" value="Restriction endonuclease-like"/>
    <property type="match status" value="1"/>
</dbReference>
<evidence type="ECO:0000259" key="2">
    <source>
        <dbReference type="Pfam" id="PF04471"/>
    </source>
</evidence>
<dbReference type="GO" id="GO:0015666">
    <property type="term" value="F:restriction endodeoxyribonuclease activity"/>
    <property type="evidence" value="ECO:0007669"/>
    <property type="project" value="TreeGrafter"/>
</dbReference>
<dbReference type="InterPro" id="IPR011856">
    <property type="entry name" value="tRNA_endonuc-like_dom_sf"/>
</dbReference>
<dbReference type="RefSeq" id="WP_071135821.1">
    <property type="nucleotide sequence ID" value="NZ_LT608328.1"/>
</dbReference>
<protein>
    <submittedName>
        <fullName evidence="4">Mrr restriction system protein</fullName>
    </submittedName>
</protein>
<dbReference type="GO" id="GO:0009307">
    <property type="term" value="P:DNA restriction-modification system"/>
    <property type="evidence" value="ECO:0007669"/>
    <property type="project" value="InterPro"/>
</dbReference>
<name>A0A1G4G3G6_9BACT</name>
<reference evidence="4 5" key="1">
    <citation type="submission" date="2016-08" db="EMBL/GenBank/DDBJ databases">
        <authorList>
            <person name="Seilhamer J.J."/>
        </authorList>
    </citation>
    <scope>NUCLEOTIDE SEQUENCE [LARGE SCALE GENOMIC DNA]</scope>
    <source>
        <strain evidence="4">ING2-E5A</strain>
    </source>
</reference>
<feature type="region of interest" description="Disordered" evidence="1">
    <location>
        <begin position="111"/>
        <end position="130"/>
    </location>
</feature>
<dbReference type="Gene3D" id="3.40.1350.10">
    <property type="match status" value="1"/>
</dbReference>
<keyword evidence="5" id="KW-1185">Reference proteome</keyword>
<sequence>MDKHFKYKYDDLFNPTLKALKKLGGSGAVSEIEEEVAQLLNLSEEATNEIHRESTTKLAYRLAWARNYLKRYGLIENSSRGVWALTEEGQKTTEVNQEKVKKAVVKKDREERLQKKTEENGSPELQDTTEEIEEFSWQDKLLDTIKSIHPDQFERLCQRLLRELGFVNVEVTGKTNDGGIDGKGMIRLGGVLSFHVVFQAKRYQGSVSSSVIRDFRGAMSGRADKGLIMTTGSFTREAKKEAQRDGATPIDLIDGNDFAEKLKELNLGVTVELVEEVKIKPDWFKNI</sequence>
<feature type="domain" description="Restriction system protein Mrr-like N-terminal" evidence="3">
    <location>
        <begin position="9"/>
        <end position="93"/>
    </location>
</feature>
<dbReference type="PANTHER" id="PTHR30015:SF7">
    <property type="entry name" value="TYPE IV METHYL-DIRECTED RESTRICTION ENZYME ECOKMRR"/>
    <property type="match status" value="1"/>
</dbReference>